<geneLocation type="plasmid" evidence="2 3">
    <name>CFBP498_p224</name>
</geneLocation>
<keyword evidence="3" id="KW-1185">Reference proteome</keyword>
<proteinExistence type="predicted"/>
<evidence type="ECO:0000313" key="3">
    <source>
        <dbReference type="Proteomes" id="UP000515406"/>
    </source>
</evidence>
<accession>A0A6V7FKK9</accession>
<feature type="compositionally biased region" description="Basic and acidic residues" evidence="1">
    <location>
        <begin position="104"/>
        <end position="121"/>
    </location>
</feature>
<feature type="region of interest" description="Disordered" evidence="1">
    <location>
        <begin position="104"/>
        <end position="125"/>
    </location>
</feature>
<organism evidence="2 3">
    <name type="scientific">Xanthomonas hortorum pv. vitians</name>
    <dbReference type="NCBI Taxonomy" id="83224"/>
    <lineage>
        <taxon>Bacteria</taxon>
        <taxon>Pseudomonadati</taxon>
        <taxon>Pseudomonadota</taxon>
        <taxon>Gammaproteobacteria</taxon>
        <taxon>Lysobacterales</taxon>
        <taxon>Lysobacteraceae</taxon>
        <taxon>Xanthomonas</taxon>
    </lineage>
</organism>
<sequence length="171" mass="19422">MTAFRSDLLGSLDAAHEICGLLTDYDPTRKSLKGLHRWQGEAFEAIQSEGGIERIEDHLNAIAERDTDSKTAVSLLKAEVRETHSFLKEIVAAWEKWKNNKEQRREIENNERNSRNNREQRNLSSVKNQSKYGLGTLKIVFTSLIAILAELFPGLKAILETVKEGVEHFTT</sequence>
<name>A0A6V7FKK9_9XANT</name>
<dbReference type="EMBL" id="LR828258">
    <property type="protein sequence ID" value="CAD0363495.1"/>
    <property type="molecule type" value="Genomic_DNA"/>
</dbReference>
<gene>
    <name evidence="2" type="ORF">CFBP498_48850</name>
</gene>
<keyword evidence="2" id="KW-0614">Plasmid</keyword>
<evidence type="ECO:0000313" key="2">
    <source>
        <dbReference type="EMBL" id="CAD0363495.1"/>
    </source>
</evidence>
<dbReference type="EMBL" id="LR828258">
    <property type="protein sequence ID" value="CAD0363498.1"/>
    <property type="molecule type" value="Genomic_DNA"/>
</dbReference>
<evidence type="ECO:0000256" key="1">
    <source>
        <dbReference type="SAM" id="MobiDB-lite"/>
    </source>
</evidence>
<dbReference type="Proteomes" id="UP000515406">
    <property type="component" value="Plasmid CFBP498_p224"/>
</dbReference>
<dbReference type="RefSeq" id="WP_146096991.1">
    <property type="nucleotide sequence ID" value="NZ_LR828258.1"/>
</dbReference>
<protein>
    <submittedName>
        <fullName evidence="2">Uncharacterized protein</fullName>
    </submittedName>
</protein>
<dbReference type="AlphaFoldDB" id="A0A6V7FKK9"/>
<reference evidence="2 3" key="1">
    <citation type="submission" date="2020-07" db="EMBL/GenBank/DDBJ databases">
        <authorList>
            <person name="Pothier F. J."/>
        </authorList>
    </citation>
    <scope>NUCLEOTIDE SEQUENCE [LARGE SCALE GENOMIC DNA]</scope>
    <source>
        <strain evidence="2 3">CFBP 498</strain>
        <plasmid evidence="2 3">CFBP498_p224</plasmid>
    </source>
</reference>